<keyword evidence="6 7" id="KW-0119">Carbohydrate metabolism</keyword>
<comment type="function">
    <text evidence="7">Catalyzes the oxidation of glucose 6-phosphate to 6-phosphogluconolactone.</text>
</comment>
<comment type="similarity">
    <text evidence="2 7">Belongs to the glucose-6-phosphate dehydrogenase family.</text>
</comment>
<dbReference type="SUPFAM" id="SSF55347">
    <property type="entry name" value="Glyceraldehyde-3-phosphate dehydrogenase-like, C-terminal domain"/>
    <property type="match status" value="1"/>
</dbReference>
<dbReference type="PIRSF" id="PIRSF000110">
    <property type="entry name" value="G6PD"/>
    <property type="match status" value="1"/>
</dbReference>
<comment type="pathway">
    <text evidence="1 7">Carbohydrate degradation; pentose phosphate pathway; D-ribulose 5-phosphate from D-glucose 6-phosphate (oxidative stage): step 1/3.</text>
</comment>
<feature type="domain" description="Glucose-6-phosphate dehydrogenase C-terminal" evidence="9">
    <location>
        <begin position="186"/>
        <end position="483"/>
    </location>
</feature>
<feature type="active site" description="Proton acceptor" evidence="7">
    <location>
        <position position="237"/>
    </location>
</feature>
<evidence type="ECO:0000313" key="11">
    <source>
        <dbReference type="Proteomes" id="UP001595791"/>
    </source>
</evidence>
<sequence>MTSIQPFDMVLFGGTGDLVMRKLLPALYHQHQDGYLPADGRIICLGRSQPDQAAYVAMAEEAARRYLGDYFNDKDWAEFAARLLYLRLDAQDRAAYATLADTLNQYPDHIRVFYLATAPNLFAGICEHLAAVGLNKGGARVVLEKPLGHDLASSQAINAQVGRYFKESQIYRIDHYLGKEAVQNLLALRFGNTLFEPLWRREWIRDVQVTVTEQVGVESRGDFYDKAGALRDMIQNHLLQLLCIIAMEPPASIDPDAVRDEKLKILRALRPFGPHDVATKAVRGQYRAGATGGKPVIGYQDEQGIAPGSKTETFVALKAEIDTWRWAGVPFYLRTGKRMQERLAEIVINFREVPHSIFGLPPEAHTTNRLVIQLQPEESVKLYLLAKQPGDRMKLRSVHLDLDFDETFKTRRPDAYERLLTDVIHGRLTLFMRRDELDAAWKWVEPILDAWEQSDDAPKSYTAGTWGPAASSALLSRDGFCWHEEG</sequence>
<dbReference type="SUPFAM" id="SSF51735">
    <property type="entry name" value="NAD(P)-binding Rossmann-fold domains"/>
    <property type="match status" value="1"/>
</dbReference>
<feature type="binding site" evidence="7">
    <location>
        <position position="337"/>
    </location>
    <ligand>
        <name>substrate</name>
    </ligand>
</feature>
<proteinExistence type="inferred from homology"/>
<dbReference type="InterPro" id="IPR019796">
    <property type="entry name" value="G6P_DH_AS"/>
</dbReference>
<name>A0ABV8MJD3_9NEIS</name>
<evidence type="ECO:0000259" key="8">
    <source>
        <dbReference type="Pfam" id="PF00479"/>
    </source>
</evidence>
<dbReference type="PANTHER" id="PTHR23429:SF0">
    <property type="entry name" value="GLUCOSE-6-PHOSPHATE 1-DEHYDROGENASE"/>
    <property type="match status" value="1"/>
</dbReference>
<dbReference type="EC" id="1.1.1.49" evidence="7"/>
<comment type="caution">
    <text evidence="10">The sequence shown here is derived from an EMBL/GenBank/DDBJ whole genome shotgun (WGS) entry which is preliminary data.</text>
</comment>
<dbReference type="EMBL" id="JBHSBU010000001">
    <property type="protein sequence ID" value="MFC4157737.1"/>
    <property type="molecule type" value="Genomic_DNA"/>
</dbReference>
<feature type="binding site" evidence="7">
    <location>
        <position position="145"/>
    </location>
    <ligand>
        <name>NADP(+)</name>
        <dbReference type="ChEBI" id="CHEBI:58349"/>
    </ligand>
</feature>
<dbReference type="RefSeq" id="WP_378159684.1">
    <property type="nucleotide sequence ID" value="NZ_JBHSBU010000001.1"/>
</dbReference>
<dbReference type="Pfam" id="PF00479">
    <property type="entry name" value="G6PD_N"/>
    <property type="match status" value="1"/>
</dbReference>
<keyword evidence="4 7" id="KW-0521">NADP</keyword>
<evidence type="ECO:0000256" key="2">
    <source>
        <dbReference type="ARBA" id="ARBA00009975"/>
    </source>
</evidence>
<dbReference type="InterPro" id="IPR036291">
    <property type="entry name" value="NAD(P)-bd_dom_sf"/>
</dbReference>
<dbReference type="Gene3D" id="3.30.360.10">
    <property type="entry name" value="Dihydrodipicolinate Reductase, domain 2"/>
    <property type="match status" value="1"/>
</dbReference>
<gene>
    <name evidence="7 10" type="primary">zwf</name>
    <name evidence="10" type="ORF">ACFOW7_00065</name>
</gene>
<comment type="catalytic activity">
    <reaction evidence="7">
        <text>D-glucose 6-phosphate + NADP(+) = 6-phospho-D-glucono-1,5-lactone + NADPH + H(+)</text>
        <dbReference type="Rhea" id="RHEA:15841"/>
        <dbReference type="ChEBI" id="CHEBI:15378"/>
        <dbReference type="ChEBI" id="CHEBI:57783"/>
        <dbReference type="ChEBI" id="CHEBI:57955"/>
        <dbReference type="ChEBI" id="CHEBI:58349"/>
        <dbReference type="ChEBI" id="CHEBI:61548"/>
        <dbReference type="EC" id="1.1.1.49"/>
    </reaction>
</comment>
<reference evidence="11" key="1">
    <citation type="journal article" date="2019" name="Int. J. Syst. Evol. Microbiol.">
        <title>The Global Catalogue of Microorganisms (GCM) 10K type strain sequencing project: providing services to taxonomists for standard genome sequencing and annotation.</title>
        <authorList>
            <consortium name="The Broad Institute Genomics Platform"/>
            <consortium name="The Broad Institute Genome Sequencing Center for Infectious Disease"/>
            <person name="Wu L."/>
            <person name="Ma J."/>
        </authorList>
    </citation>
    <scope>NUCLEOTIDE SEQUENCE [LARGE SCALE GENOMIC DNA]</scope>
    <source>
        <strain evidence="11">LMG 29894</strain>
    </source>
</reference>
<dbReference type="NCBIfam" id="NF009492">
    <property type="entry name" value="PRK12853.1-3"/>
    <property type="match status" value="1"/>
</dbReference>
<evidence type="ECO:0000256" key="7">
    <source>
        <dbReference type="HAMAP-Rule" id="MF_00966"/>
    </source>
</evidence>
<dbReference type="Pfam" id="PF02781">
    <property type="entry name" value="G6PD_C"/>
    <property type="match status" value="1"/>
</dbReference>
<dbReference type="Gene3D" id="3.40.50.720">
    <property type="entry name" value="NAD(P)-binding Rossmann-like Domain"/>
    <property type="match status" value="1"/>
</dbReference>
<keyword evidence="11" id="KW-1185">Reference proteome</keyword>
<evidence type="ECO:0000256" key="5">
    <source>
        <dbReference type="ARBA" id="ARBA00023002"/>
    </source>
</evidence>
<accession>A0ABV8MJD3</accession>
<feature type="binding site" evidence="7">
    <location>
        <position position="47"/>
    </location>
    <ligand>
        <name>NADP(+)</name>
        <dbReference type="ChEBI" id="CHEBI:58349"/>
    </ligand>
</feature>
<evidence type="ECO:0000259" key="9">
    <source>
        <dbReference type="Pfam" id="PF02781"/>
    </source>
</evidence>
<dbReference type="PRINTS" id="PR00079">
    <property type="entry name" value="G6PDHDRGNASE"/>
</dbReference>
<dbReference type="Proteomes" id="UP001595791">
    <property type="component" value="Unassembled WGS sequence"/>
</dbReference>
<evidence type="ECO:0000313" key="10">
    <source>
        <dbReference type="EMBL" id="MFC4157737.1"/>
    </source>
</evidence>
<dbReference type="InterPro" id="IPR001282">
    <property type="entry name" value="G6P_DH"/>
</dbReference>
<evidence type="ECO:0000256" key="6">
    <source>
        <dbReference type="ARBA" id="ARBA00023277"/>
    </source>
</evidence>
<dbReference type="InterPro" id="IPR022675">
    <property type="entry name" value="G6P_DH_C"/>
</dbReference>
<dbReference type="NCBIfam" id="TIGR00871">
    <property type="entry name" value="zwf"/>
    <property type="match status" value="1"/>
</dbReference>
<feature type="binding site" evidence="7">
    <location>
        <position position="179"/>
    </location>
    <ligand>
        <name>substrate</name>
    </ligand>
</feature>
<protein>
    <recommendedName>
        <fullName evidence="7">Glucose-6-phosphate 1-dehydrogenase</fullName>
        <shortName evidence="7">G6PD</shortName>
        <ecNumber evidence="7">1.1.1.49</ecNumber>
    </recommendedName>
</protein>
<evidence type="ECO:0000256" key="1">
    <source>
        <dbReference type="ARBA" id="ARBA00004937"/>
    </source>
</evidence>
<dbReference type="GO" id="GO:0004345">
    <property type="term" value="F:glucose-6-phosphate dehydrogenase activity"/>
    <property type="evidence" value="ECO:0007669"/>
    <property type="project" value="UniProtKB-EC"/>
</dbReference>
<dbReference type="HAMAP" id="MF_00966">
    <property type="entry name" value="G6PD"/>
    <property type="match status" value="1"/>
</dbReference>
<feature type="binding site" evidence="7">
    <location>
        <position position="213"/>
    </location>
    <ligand>
        <name>substrate</name>
    </ligand>
</feature>
<comment type="caution">
    <text evidence="7">Lacks conserved residue(s) required for the propagation of feature annotation.</text>
</comment>
<evidence type="ECO:0000256" key="4">
    <source>
        <dbReference type="ARBA" id="ARBA00022857"/>
    </source>
</evidence>
<feature type="binding site" evidence="7">
    <location>
        <position position="232"/>
    </location>
    <ligand>
        <name>substrate</name>
    </ligand>
</feature>
<feature type="binding site" evidence="7">
    <location>
        <position position="175"/>
    </location>
    <ligand>
        <name>substrate</name>
    </ligand>
</feature>
<dbReference type="PANTHER" id="PTHR23429">
    <property type="entry name" value="GLUCOSE-6-PHOSPHATE 1-DEHYDROGENASE G6PD"/>
    <property type="match status" value="1"/>
</dbReference>
<evidence type="ECO:0000256" key="3">
    <source>
        <dbReference type="ARBA" id="ARBA00022526"/>
    </source>
</evidence>
<dbReference type="InterPro" id="IPR022674">
    <property type="entry name" value="G6P_DH_NAD-bd"/>
</dbReference>
<feature type="domain" description="Glucose-6-phosphate dehydrogenase NAD-binding" evidence="8">
    <location>
        <begin position="10"/>
        <end position="184"/>
    </location>
</feature>
<keyword evidence="3 7" id="KW-0313">Glucose metabolism</keyword>
<organism evidence="10 11">
    <name type="scientific">Chitinimonas lacunae</name>
    <dbReference type="NCBI Taxonomy" id="1963018"/>
    <lineage>
        <taxon>Bacteria</taxon>
        <taxon>Pseudomonadati</taxon>
        <taxon>Pseudomonadota</taxon>
        <taxon>Betaproteobacteria</taxon>
        <taxon>Neisseriales</taxon>
        <taxon>Chitinibacteraceae</taxon>
        <taxon>Chitinimonas</taxon>
    </lineage>
</organism>
<dbReference type="PROSITE" id="PS00069">
    <property type="entry name" value="G6P_DEHYDROGENASE"/>
    <property type="match status" value="1"/>
</dbReference>
<keyword evidence="5 7" id="KW-0560">Oxidoreductase</keyword>